<dbReference type="EMBL" id="PGFS01000001">
    <property type="protein sequence ID" value="MDH4572169.1"/>
    <property type="molecule type" value="Genomic_DNA"/>
</dbReference>
<evidence type="ECO:0000256" key="3">
    <source>
        <dbReference type="ARBA" id="ARBA00022723"/>
    </source>
</evidence>
<proteinExistence type="inferred from homology"/>
<keyword evidence="6" id="KW-0408">Iron</keyword>
<dbReference type="Proteomes" id="UP001162135">
    <property type="component" value="Unassembled WGS sequence"/>
</dbReference>
<dbReference type="SUPFAM" id="SSF51197">
    <property type="entry name" value="Clavaminate synthase-like"/>
    <property type="match status" value="1"/>
</dbReference>
<feature type="domain" description="TauD/TfdA-like" evidence="7">
    <location>
        <begin position="162"/>
        <end position="389"/>
    </location>
</feature>
<name>A0ABT6I394_9GAMM</name>
<dbReference type="PANTHER" id="PTHR10696">
    <property type="entry name" value="GAMMA-BUTYROBETAINE HYDROXYLASE-RELATED"/>
    <property type="match status" value="1"/>
</dbReference>
<accession>A0ABT6I394</accession>
<dbReference type="PANTHER" id="PTHR10696:SF25">
    <property type="entry name" value="OXIDOREDUCTASE AIM17-RELATED"/>
    <property type="match status" value="1"/>
</dbReference>
<keyword evidence="10" id="KW-1185">Reference proteome</keyword>
<evidence type="ECO:0000256" key="1">
    <source>
        <dbReference type="ARBA" id="ARBA00001954"/>
    </source>
</evidence>
<dbReference type="Gene3D" id="3.60.130.10">
    <property type="entry name" value="Clavaminate synthase-like"/>
    <property type="match status" value="1"/>
</dbReference>
<gene>
    <name evidence="9" type="ORF">CUR86_06645</name>
</gene>
<dbReference type="GO" id="GO:0051213">
    <property type="term" value="F:dioxygenase activity"/>
    <property type="evidence" value="ECO:0007669"/>
    <property type="project" value="UniProtKB-KW"/>
</dbReference>
<evidence type="ECO:0000256" key="4">
    <source>
        <dbReference type="ARBA" id="ARBA00022964"/>
    </source>
</evidence>
<evidence type="ECO:0000259" key="7">
    <source>
        <dbReference type="Pfam" id="PF02668"/>
    </source>
</evidence>
<dbReference type="Pfam" id="PF06155">
    <property type="entry name" value="GBBH-like_N"/>
    <property type="match status" value="1"/>
</dbReference>
<dbReference type="InterPro" id="IPR010376">
    <property type="entry name" value="GBBH-like_N"/>
</dbReference>
<dbReference type="InterPro" id="IPR038492">
    <property type="entry name" value="GBBH-like_N_sf"/>
</dbReference>
<dbReference type="CDD" id="cd00250">
    <property type="entry name" value="CAS_like"/>
    <property type="match status" value="1"/>
</dbReference>
<keyword evidence="5" id="KW-0560">Oxidoreductase</keyword>
<comment type="cofactor">
    <cofactor evidence="1">
        <name>Fe(2+)</name>
        <dbReference type="ChEBI" id="CHEBI:29033"/>
    </cofactor>
</comment>
<dbReference type="Gene3D" id="3.30.2020.30">
    <property type="match status" value="1"/>
</dbReference>
<sequence>MSAASDPRSHALPATPDFDAWPVDHAITGLSHDDRQLTITWQDGRRSRYHSIWLRENAADDSTVNPATRERILDLSRLGAWPTIGEARLETCGAVTLEFLPERRRLAFHPGWLRAHDYDNETAAEAPLVATTPWRGAERSEPTTLDASGWMDVELAVTGTDPLLEKALEAVIGEGLVRLRNLPVEPGSLDLIARRIGPPRPTNFGHLFDVRAKPDPDSNAYTSIALPPHVDLPTREYQPGLQLLHCLENDTVGGEAVMMDGFAVAEALRERHPEHFATLTRVRWCYANTARTSDYVWFDPMIKLDAQGDYNEVRIADFLRGPLMAPFDDVEPAYAALMTLQRLLREPEFALRFSYAPGDLVIFDNRRLLHARDAFDVSQGGRRWLQGCYLERDEARSRLRMLQRARRRERVASSVASGG</sequence>
<dbReference type="Pfam" id="PF02668">
    <property type="entry name" value="TauD"/>
    <property type="match status" value="1"/>
</dbReference>
<evidence type="ECO:0000256" key="5">
    <source>
        <dbReference type="ARBA" id="ARBA00023002"/>
    </source>
</evidence>
<dbReference type="RefSeq" id="WP_110715954.1">
    <property type="nucleotide sequence ID" value="NZ_PGFS01000001.1"/>
</dbReference>
<evidence type="ECO:0000313" key="10">
    <source>
        <dbReference type="Proteomes" id="UP001162135"/>
    </source>
</evidence>
<keyword evidence="4 9" id="KW-0223">Dioxygenase</keyword>
<reference evidence="9" key="1">
    <citation type="journal article" date="2015" name="Antonie Van Leeuwenhoek">
        <title>Comparative 16S rRNA signatures and multilocus sequence analysis for the genus Salinicola and description of Salinicola acroporae sp. nov., isolated from coral Acropora digitifera.</title>
        <authorList>
            <person name="Lepcha R.T."/>
            <person name="Poddar A."/>
            <person name="Schumann P."/>
            <person name="Das S.K."/>
        </authorList>
    </citation>
    <scope>NUCLEOTIDE SEQUENCE</scope>
    <source>
        <strain evidence="9">S4-41</strain>
    </source>
</reference>
<comment type="similarity">
    <text evidence="2">Belongs to the gamma-BBH/TMLD family.</text>
</comment>
<dbReference type="InterPro" id="IPR003819">
    <property type="entry name" value="TauD/TfdA-like"/>
</dbReference>
<evidence type="ECO:0000313" key="9">
    <source>
        <dbReference type="EMBL" id="MDH4572169.1"/>
    </source>
</evidence>
<evidence type="ECO:0000256" key="6">
    <source>
        <dbReference type="ARBA" id="ARBA00023004"/>
    </source>
</evidence>
<evidence type="ECO:0000259" key="8">
    <source>
        <dbReference type="Pfam" id="PF06155"/>
    </source>
</evidence>
<dbReference type="InterPro" id="IPR050411">
    <property type="entry name" value="AlphaKG_dependent_hydroxylases"/>
</dbReference>
<keyword evidence="3" id="KW-0479">Metal-binding</keyword>
<dbReference type="InterPro" id="IPR042098">
    <property type="entry name" value="TauD-like_sf"/>
</dbReference>
<feature type="domain" description="Gamma-butyrobetaine hydroxylase-like N-terminal" evidence="8">
    <location>
        <begin position="30"/>
        <end position="77"/>
    </location>
</feature>
<protein>
    <submittedName>
        <fullName evidence="9">Taurine catabolism dioxygenase TauD</fullName>
    </submittedName>
</protein>
<reference evidence="9" key="2">
    <citation type="submission" date="2017-11" db="EMBL/GenBank/DDBJ databases">
        <authorList>
            <person name="Das S.K."/>
        </authorList>
    </citation>
    <scope>NUCLEOTIDE SEQUENCE</scope>
    <source>
        <strain evidence="9">S4-41</strain>
    </source>
</reference>
<comment type="caution">
    <text evidence="9">The sequence shown here is derived from an EMBL/GenBank/DDBJ whole genome shotgun (WGS) entry which is preliminary data.</text>
</comment>
<evidence type="ECO:0000256" key="2">
    <source>
        <dbReference type="ARBA" id="ARBA00008654"/>
    </source>
</evidence>
<organism evidence="9 10">
    <name type="scientific">Salinicola acroporae</name>
    <dbReference type="NCBI Taxonomy" id="1541440"/>
    <lineage>
        <taxon>Bacteria</taxon>
        <taxon>Pseudomonadati</taxon>
        <taxon>Pseudomonadota</taxon>
        <taxon>Gammaproteobacteria</taxon>
        <taxon>Oceanospirillales</taxon>
        <taxon>Halomonadaceae</taxon>
        <taxon>Salinicola</taxon>
    </lineage>
</organism>